<accession>A0A5S5CE18</accession>
<comment type="caution">
    <text evidence="1">The sequence shown here is derived from an EMBL/GenBank/DDBJ whole genome shotgun (WGS) entry which is preliminary data.</text>
</comment>
<dbReference type="EMBL" id="VNHU01000001">
    <property type="protein sequence ID" value="TYP76898.1"/>
    <property type="molecule type" value="Genomic_DNA"/>
</dbReference>
<name>A0A5S5CE18_9FLAO</name>
<protein>
    <submittedName>
        <fullName evidence="1">Uncharacterized protein</fullName>
    </submittedName>
</protein>
<evidence type="ECO:0000313" key="2">
    <source>
        <dbReference type="Proteomes" id="UP000324376"/>
    </source>
</evidence>
<keyword evidence="2" id="KW-1185">Reference proteome</keyword>
<organism evidence="1 2">
    <name type="scientific">Aquimarina intermedia</name>
    <dbReference type="NCBI Taxonomy" id="350814"/>
    <lineage>
        <taxon>Bacteria</taxon>
        <taxon>Pseudomonadati</taxon>
        <taxon>Bacteroidota</taxon>
        <taxon>Flavobacteriia</taxon>
        <taxon>Flavobacteriales</taxon>
        <taxon>Flavobacteriaceae</taxon>
        <taxon>Aquimarina</taxon>
    </lineage>
</organism>
<gene>
    <name evidence="1" type="ORF">BD809_10143</name>
</gene>
<sequence length="30" mass="3477">MNYIITANVYFTFFCNNILTFNNSDQIGVV</sequence>
<evidence type="ECO:0000313" key="1">
    <source>
        <dbReference type="EMBL" id="TYP76898.1"/>
    </source>
</evidence>
<proteinExistence type="predicted"/>
<dbReference type="AlphaFoldDB" id="A0A5S5CE18"/>
<dbReference type="Proteomes" id="UP000324376">
    <property type="component" value="Unassembled WGS sequence"/>
</dbReference>
<reference evidence="1 2" key="1">
    <citation type="submission" date="2019-07" db="EMBL/GenBank/DDBJ databases">
        <title>Genomic Encyclopedia of Archaeal and Bacterial Type Strains, Phase II (KMG-II): from individual species to whole genera.</title>
        <authorList>
            <person name="Goeker M."/>
        </authorList>
    </citation>
    <scope>NUCLEOTIDE SEQUENCE [LARGE SCALE GENOMIC DNA]</scope>
    <source>
        <strain evidence="1 2">DSM 17527</strain>
    </source>
</reference>